<dbReference type="AlphaFoldDB" id="A0A9D1KD01"/>
<evidence type="ECO:0000256" key="3">
    <source>
        <dbReference type="ARBA" id="ARBA00023163"/>
    </source>
</evidence>
<sequence length="122" mass="14187">MIIISYVFDNDKPIYLQLEEIIKKEIFKGELLPSSKIPSVRDFALKYQVNPNTMQKALQGLEEEGFIYTVRTSGKYVTEDREFILKEKRLLAKSLYQDFINNLKSLGYSDTDIKKILKESGI</sequence>
<dbReference type="GO" id="GO:0003700">
    <property type="term" value="F:DNA-binding transcription factor activity"/>
    <property type="evidence" value="ECO:0007669"/>
    <property type="project" value="InterPro"/>
</dbReference>
<evidence type="ECO:0000256" key="1">
    <source>
        <dbReference type="ARBA" id="ARBA00023015"/>
    </source>
</evidence>
<keyword evidence="2" id="KW-0238">DNA-binding</keyword>
<organism evidence="5 6">
    <name type="scientific">Candidatus Onthousia faecipullorum</name>
    <dbReference type="NCBI Taxonomy" id="2840887"/>
    <lineage>
        <taxon>Bacteria</taxon>
        <taxon>Bacillati</taxon>
        <taxon>Bacillota</taxon>
        <taxon>Bacilli</taxon>
        <taxon>Candidatus Onthousia</taxon>
    </lineage>
</organism>
<name>A0A9D1KD01_9FIRM</name>
<dbReference type="GO" id="GO:0003677">
    <property type="term" value="F:DNA binding"/>
    <property type="evidence" value="ECO:0007669"/>
    <property type="project" value="UniProtKB-KW"/>
</dbReference>
<dbReference type="SUPFAM" id="SSF46785">
    <property type="entry name" value="Winged helix' DNA-binding domain"/>
    <property type="match status" value="1"/>
</dbReference>
<dbReference type="Pfam" id="PF00392">
    <property type="entry name" value="GntR"/>
    <property type="match status" value="1"/>
</dbReference>
<keyword evidence="3" id="KW-0804">Transcription</keyword>
<reference evidence="5" key="1">
    <citation type="submission" date="2020-10" db="EMBL/GenBank/DDBJ databases">
        <authorList>
            <person name="Gilroy R."/>
        </authorList>
    </citation>
    <scope>NUCLEOTIDE SEQUENCE</scope>
    <source>
        <strain evidence="5">CHK195-26880</strain>
    </source>
</reference>
<dbReference type="SMART" id="SM00345">
    <property type="entry name" value="HTH_GNTR"/>
    <property type="match status" value="1"/>
</dbReference>
<gene>
    <name evidence="5" type="ORF">IAB59_05455</name>
</gene>
<evidence type="ECO:0000313" key="6">
    <source>
        <dbReference type="Proteomes" id="UP000886833"/>
    </source>
</evidence>
<evidence type="ECO:0000313" key="5">
    <source>
        <dbReference type="EMBL" id="HIT37902.1"/>
    </source>
</evidence>
<dbReference type="Gene3D" id="1.10.10.10">
    <property type="entry name" value="Winged helix-like DNA-binding domain superfamily/Winged helix DNA-binding domain"/>
    <property type="match status" value="1"/>
</dbReference>
<reference evidence="5" key="2">
    <citation type="journal article" date="2021" name="PeerJ">
        <title>Extensive microbial diversity within the chicken gut microbiome revealed by metagenomics and culture.</title>
        <authorList>
            <person name="Gilroy R."/>
            <person name="Ravi A."/>
            <person name="Getino M."/>
            <person name="Pursley I."/>
            <person name="Horton D.L."/>
            <person name="Alikhan N.F."/>
            <person name="Baker D."/>
            <person name="Gharbi K."/>
            <person name="Hall N."/>
            <person name="Watson M."/>
            <person name="Adriaenssens E.M."/>
            <person name="Foster-Nyarko E."/>
            <person name="Jarju S."/>
            <person name="Secka A."/>
            <person name="Antonio M."/>
            <person name="Oren A."/>
            <person name="Chaudhuri R.R."/>
            <person name="La Ragione R."/>
            <person name="Hildebrand F."/>
            <person name="Pallen M.J."/>
        </authorList>
    </citation>
    <scope>NUCLEOTIDE SEQUENCE</scope>
    <source>
        <strain evidence="5">CHK195-26880</strain>
    </source>
</reference>
<comment type="caution">
    <text evidence="5">The sequence shown here is derived from an EMBL/GenBank/DDBJ whole genome shotgun (WGS) entry which is preliminary data.</text>
</comment>
<dbReference type="Proteomes" id="UP000886833">
    <property type="component" value="Unassembled WGS sequence"/>
</dbReference>
<dbReference type="PROSITE" id="PS50949">
    <property type="entry name" value="HTH_GNTR"/>
    <property type="match status" value="1"/>
</dbReference>
<dbReference type="InterPro" id="IPR000524">
    <property type="entry name" value="Tscrpt_reg_HTH_GntR"/>
</dbReference>
<protein>
    <submittedName>
        <fullName evidence="5">GntR family transcriptional regulator</fullName>
    </submittedName>
</protein>
<dbReference type="PANTHER" id="PTHR38445:SF6">
    <property type="entry name" value="GNTR-FAMILY TRANSCRIPTIONAL REGULATOR"/>
    <property type="match status" value="1"/>
</dbReference>
<dbReference type="EMBL" id="DVKQ01000069">
    <property type="protein sequence ID" value="HIT37902.1"/>
    <property type="molecule type" value="Genomic_DNA"/>
</dbReference>
<dbReference type="CDD" id="cd07377">
    <property type="entry name" value="WHTH_GntR"/>
    <property type="match status" value="1"/>
</dbReference>
<dbReference type="PANTHER" id="PTHR38445">
    <property type="entry name" value="HTH-TYPE TRANSCRIPTIONAL REPRESSOR YTRA"/>
    <property type="match status" value="1"/>
</dbReference>
<evidence type="ECO:0000259" key="4">
    <source>
        <dbReference type="PROSITE" id="PS50949"/>
    </source>
</evidence>
<dbReference type="InterPro" id="IPR036388">
    <property type="entry name" value="WH-like_DNA-bd_sf"/>
</dbReference>
<dbReference type="InterPro" id="IPR036390">
    <property type="entry name" value="WH_DNA-bd_sf"/>
</dbReference>
<keyword evidence="1" id="KW-0805">Transcription regulation</keyword>
<proteinExistence type="predicted"/>
<evidence type="ECO:0000256" key="2">
    <source>
        <dbReference type="ARBA" id="ARBA00023125"/>
    </source>
</evidence>
<feature type="domain" description="HTH gntR-type" evidence="4">
    <location>
        <begin position="12"/>
        <end position="80"/>
    </location>
</feature>
<accession>A0A9D1KD01</accession>